<dbReference type="EMBL" id="JBEWSZ010000003">
    <property type="protein sequence ID" value="MET2831176.1"/>
    <property type="molecule type" value="Genomic_DNA"/>
</dbReference>
<keyword evidence="2" id="KW-1185">Reference proteome</keyword>
<organism evidence="1 2">
    <name type="scientific">Mesorhizobium shangrilense</name>
    <dbReference type="NCBI Taxonomy" id="460060"/>
    <lineage>
        <taxon>Bacteria</taxon>
        <taxon>Pseudomonadati</taxon>
        <taxon>Pseudomonadota</taxon>
        <taxon>Alphaproteobacteria</taxon>
        <taxon>Hyphomicrobiales</taxon>
        <taxon>Phyllobacteriaceae</taxon>
        <taxon>Mesorhizobium</taxon>
    </lineage>
</organism>
<dbReference type="RefSeq" id="WP_354463288.1">
    <property type="nucleotide sequence ID" value="NZ_JBEWSZ010000003.1"/>
</dbReference>
<protein>
    <submittedName>
        <fullName evidence="1">Uncharacterized protein</fullName>
    </submittedName>
</protein>
<reference evidence="1 2" key="1">
    <citation type="submission" date="2024-06" db="EMBL/GenBank/DDBJ databases">
        <authorList>
            <person name="Kim D.-U."/>
        </authorList>
    </citation>
    <scope>NUCLEOTIDE SEQUENCE [LARGE SCALE GENOMIC DNA]</scope>
    <source>
        <strain evidence="1 2">KACC15460</strain>
    </source>
</reference>
<evidence type="ECO:0000313" key="1">
    <source>
        <dbReference type="EMBL" id="MET2831176.1"/>
    </source>
</evidence>
<accession>A0ABV2DM57</accession>
<dbReference type="Proteomes" id="UP001548832">
    <property type="component" value="Unassembled WGS sequence"/>
</dbReference>
<evidence type="ECO:0000313" key="2">
    <source>
        <dbReference type="Proteomes" id="UP001548832"/>
    </source>
</evidence>
<gene>
    <name evidence="1" type="ORF">ABVQ20_29840</name>
</gene>
<proteinExistence type="predicted"/>
<name>A0ABV2DM57_9HYPH</name>
<comment type="caution">
    <text evidence="1">The sequence shown here is derived from an EMBL/GenBank/DDBJ whole genome shotgun (WGS) entry which is preliminary data.</text>
</comment>
<sequence>MEATARNVTEYTFPEEFTGHATYREAPYHLRDEFIEHVKQTYQPETFPGLYWGRLNKNEPFEVIHTFAVDRKKRPEGDYIPCPMCQRREKFLEGSFVFIFNRQCIAVIGHDCASAEVRHAAFSKKKQDDERRHQEDFLMSRLAHVPSMLRELEALKPIAAEIDGIFHDFRRDAPTIHTALRQVRKAGGEYVLTEMVDNEAAEFNPRLPKKLARDSYFGSIRGDALVGASCKFLTEVRRYEQWLLSFDGCDDEERAMEATIGLLERREAAKAVRYIVEAGRRMQKLRWAMSAACFFFAHTHIENMKEWARDRLQPHPFTVDRHVRNDGILLTFVRATGKDEEREYVRLFLSNELAEWAEANRIGPNLES</sequence>